<dbReference type="AlphaFoldDB" id="A0A9X1ZXZ8"/>
<keyword evidence="3" id="KW-0328">Glycosyltransferase</keyword>
<dbReference type="InterPro" id="IPR007235">
    <property type="entry name" value="Glyco_trans_28_C"/>
</dbReference>
<dbReference type="Gene3D" id="3.40.50.2000">
    <property type="entry name" value="Glycogen Phosphorylase B"/>
    <property type="match status" value="1"/>
</dbReference>
<evidence type="ECO:0000313" key="8">
    <source>
        <dbReference type="Proteomes" id="UP001139150"/>
    </source>
</evidence>
<dbReference type="Pfam" id="PF04101">
    <property type="entry name" value="Glyco_tran_28_C"/>
    <property type="match status" value="1"/>
</dbReference>
<feature type="domain" description="Glycosyl transferase family 28 C-terminal" evidence="6">
    <location>
        <begin position="1"/>
        <end position="143"/>
    </location>
</feature>
<dbReference type="NCBIfam" id="NF041548">
    <property type="entry name" value="PssE"/>
    <property type="match status" value="1"/>
</dbReference>
<evidence type="ECO:0000256" key="3">
    <source>
        <dbReference type="ARBA" id="ARBA00022676"/>
    </source>
</evidence>
<organism evidence="7 8">
    <name type="scientific">Halalkalibacter alkaliphilus</name>
    <dbReference type="NCBI Taxonomy" id="2917993"/>
    <lineage>
        <taxon>Bacteria</taxon>
        <taxon>Bacillati</taxon>
        <taxon>Bacillota</taxon>
        <taxon>Bacilli</taxon>
        <taxon>Bacillales</taxon>
        <taxon>Bacillaceae</taxon>
        <taxon>Halalkalibacter</taxon>
    </lineage>
</organism>
<keyword evidence="5" id="KW-0256">Endoplasmic reticulum</keyword>
<gene>
    <name evidence="7" type="ORF">MF646_06465</name>
</gene>
<protein>
    <submittedName>
        <fullName evidence="7">Exopolysaccharide biosynthesis protein</fullName>
    </submittedName>
</protein>
<dbReference type="PANTHER" id="PTHR12867:SF6">
    <property type="entry name" value="N-ACETYLGLUCOSAMINYLDIPHOSPHODOLICHOL N-ACETYLGLUCOSAMINYLTRANSFERASE"/>
    <property type="match status" value="1"/>
</dbReference>
<dbReference type="Proteomes" id="UP001139150">
    <property type="component" value="Unassembled WGS sequence"/>
</dbReference>
<dbReference type="InterPro" id="IPR048097">
    <property type="entry name" value="Cps14G-like"/>
</dbReference>
<keyword evidence="8" id="KW-1185">Reference proteome</keyword>
<evidence type="ECO:0000256" key="1">
    <source>
        <dbReference type="ARBA" id="ARBA00004240"/>
    </source>
</evidence>
<sequence>MIFVVLGTHELPFTRLLEEVERLQKEEVITEEVVVQVGHTPYKSETMKLIPFMSYADMEAYFDQARLIITHAGTGSIITGVKKGKTVIAAARLEKYGEHNDDHQIEISETFSNKGHILSVVEMEDLESKLEEAKSFEPVPFESGRDRMIGLIDDFIKSI</sequence>
<dbReference type="GO" id="GO:0016758">
    <property type="term" value="F:hexosyltransferase activity"/>
    <property type="evidence" value="ECO:0007669"/>
    <property type="project" value="InterPro"/>
</dbReference>
<evidence type="ECO:0000256" key="2">
    <source>
        <dbReference type="ARBA" id="ARBA00006962"/>
    </source>
</evidence>
<name>A0A9X1ZXZ8_9BACI</name>
<proteinExistence type="inferred from homology"/>
<comment type="similarity">
    <text evidence="2">Belongs to the glycosyltransferase 28 family.</text>
</comment>
<dbReference type="EMBL" id="JAKRYL010000005">
    <property type="protein sequence ID" value="MCL7746763.1"/>
    <property type="molecule type" value="Genomic_DNA"/>
</dbReference>
<dbReference type="InterPro" id="IPR039042">
    <property type="entry name" value="Alg13-like"/>
</dbReference>
<dbReference type="GO" id="GO:0006488">
    <property type="term" value="P:dolichol-linked oligosaccharide biosynthetic process"/>
    <property type="evidence" value="ECO:0007669"/>
    <property type="project" value="InterPro"/>
</dbReference>
<evidence type="ECO:0000256" key="4">
    <source>
        <dbReference type="ARBA" id="ARBA00022679"/>
    </source>
</evidence>
<dbReference type="RefSeq" id="WP_250095676.1">
    <property type="nucleotide sequence ID" value="NZ_JAKRYL010000005.1"/>
</dbReference>
<reference evidence="7" key="1">
    <citation type="submission" date="2022-02" db="EMBL/GenBank/DDBJ databases">
        <title>Halalkalibacter sp. nov. isolated from Lonar Lake, India.</title>
        <authorList>
            <person name="Joshi A."/>
            <person name="Thite S."/>
            <person name="Lodha T."/>
        </authorList>
    </citation>
    <scope>NUCLEOTIDE SEQUENCE</scope>
    <source>
        <strain evidence="7">MEB205</strain>
    </source>
</reference>
<dbReference type="PANTHER" id="PTHR12867">
    <property type="entry name" value="GLYCOSYL TRANSFERASE-RELATED"/>
    <property type="match status" value="1"/>
</dbReference>
<keyword evidence="4" id="KW-0808">Transferase</keyword>
<comment type="caution">
    <text evidence="7">The sequence shown here is derived from an EMBL/GenBank/DDBJ whole genome shotgun (WGS) entry which is preliminary data.</text>
</comment>
<comment type="subcellular location">
    <subcellularLocation>
        <location evidence="1">Endoplasmic reticulum</location>
    </subcellularLocation>
</comment>
<evidence type="ECO:0000256" key="5">
    <source>
        <dbReference type="ARBA" id="ARBA00022824"/>
    </source>
</evidence>
<accession>A0A9X1ZXZ8</accession>
<evidence type="ECO:0000259" key="6">
    <source>
        <dbReference type="Pfam" id="PF04101"/>
    </source>
</evidence>
<evidence type="ECO:0000313" key="7">
    <source>
        <dbReference type="EMBL" id="MCL7746763.1"/>
    </source>
</evidence>